<evidence type="ECO:0000313" key="3">
    <source>
        <dbReference type="Proteomes" id="UP000017142"/>
    </source>
</evidence>
<reference evidence="3" key="1">
    <citation type="journal article" date="2013" name="Diversity">
        <title>Genome Sequence of Dickeya solani, a New soft Rot Pathogen of Potato, Suggests its Emergence May Be Related to a Novel Combination of Non-Ribosomal Peptide/Polyketide Synthetase Clusters.</title>
        <authorList>
            <person name="Garlant L."/>
            <person name="Koskinen P."/>
            <person name="Rouhiainen L."/>
            <person name="Laine P."/>
            <person name="Paulin L."/>
            <person name="Auvinen P."/>
            <person name="Holm L."/>
            <person name="Pirhonen M."/>
        </authorList>
    </citation>
    <scope>NUCLEOTIDE SEQUENCE [LARGE SCALE GENOMIC DNA]</scope>
    <source>
        <strain evidence="3">D s0432-1</strain>
    </source>
</reference>
<feature type="domain" description="AB hydrolase-1" evidence="1">
    <location>
        <begin position="44"/>
        <end position="266"/>
    </location>
</feature>
<keyword evidence="2" id="KW-0378">Hydrolase</keyword>
<comment type="caution">
    <text evidence="2">The sequence shown here is derived from an EMBL/GenBank/DDBJ whole genome shotgun (WGS) entry which is preliminary data.</text>
</comment>
<dbReference type="RefSeq" id="WP_022632869.1">
    <property type="nucleotide sequence ID" value="NZ_AMWE01000002.1"/>
</dbReference>
<dbReference type="InterPro" id="IPR029058">
    <property type="entry name" value="AB_hydrolase_fold"/>
</dbReference>
<organism evidence="2 3">
    <name type="scientific">Dickeya solani D s0432-1</name>
    <dbReference type="NCBI Taxonomy" id="1231725"/>
    <lineage>
        <taxon>Bacteria</taxon>
        <taxon>Pseudomonadati</taxon>
        <taxon>Pseudomonadota</taxon>
        <taxon>Gammaproteobacteria</taxon>
        <taxon>Enterobacterales</taxon>
        <taxon>Pectobacteriaceae</taxon>
        <taxon>Dickeya</taxon>
    </lineage>
</organism>
<dbReference type="PANTHER" id="PTHR43798:SF33">
    <property type="entry name" value="HYDROLASE, PUTATIVE (AFU_ORTHOLOGUE AFUA_2G14860)-RELATED"/>
    <property type="match status" value="1"/>
</dbReference>
<dbReference type="GO" id="GO:0016787">
    <property type="term" value="F:hydrolase activity"/>
    <property type="evidence" value="ECO:0007669"/>
    <property type="project" value="UniProtKB-KW"/>
</dbReference>
<dbReference type="Gene3D" id="3.40.50.1820">
    <property type="entry name" value="alpha/beta hydrolase"/>
    <property type="match status" value="1"/>
</dbReference>
<proteinExistence type="predicted"/>
<evidence type="ECO:0000313" key="2">
    <source>
        <dbReference type="EMBL" id="ERO58239.1"/>
    </source>
</evidence>
<dbReference type="SUPFAM" id="SSF53474">
    <property type="entry name" value="alpha/beta-Hydrolases"/>
    <property type="match status" value="1"/>
</dbReference>
<dbReference type="PANTHER" id="PTHR43798">
    <property type="entry name" value="MONOACYLGLYCEROL LIPASE"/>
    <property type="match status" value="1"/>
</dbReference>
<dbReference type="InterPro" id="IPR000073">
    <property type="entry name" value="AB_hydrolase_1"/>
</dbReference>
<name>A0AAV3KCF9_9GAMM</name>
<dbReference type="InterPro" id="IPR050266">
    <property type="entry name" value="AB_hydrolase_sf"/>
</dbReference>
<accession>A0AAV3KCF9</accession>
<dbReference type="Proteomes" id="UP000017142">
    <property type="component" value="Unassembled WGS sequence"/>
</dbReference>
<dbReference type="AlphaFoldDB" id="A0AAV3KCF9"/>
<dbReference type="GO" id="GO:0016020">
    <property type="term" value="C:membrane"/>
    <property type="evidence" value="ECO:0007669"/>
    <property type="project" value="TreeGrafter"/>
</dbReference>
<dbReference type="Pfam" id="PF12697">
    <property type="entry name" value="Abhydrolase_6"/>
    <property type="match status" value="1"/>
</dbReference>
<dbReference type="GeneID" id="43520125"/>
<dbReference type="EMBL" id="AMWE01000002">
    <property type="protein sequence ID" value="ERO58239.1"/>
    <property type="molecule type" value="Genomic_DNA"/>
</dbReference>
<protein>
    <submittedName>
        <fullName evidence="2">Alpha/beta hydrolase, protein</fullName>
    </submittedName>
</protein>
<gene>
    <name evidence="2" type="ORF">A544_1414</name>
</gene>
<evidence type="ECO:0000259" key="1">
    <source>
        <dbReference type="Pfam" id="PF12697"/>
    </source>
</evidence>
<sequence>MTEQQQAASSRVSAAFCCQRTELTVRETHLDVAALYRDGQRAPMVFLHGFGSTKEDYADIVRHPAFDGRPFLAYDAPGCGETVCDDLTAISIPFLVDTALAMLDRFGFDRFHLIGHSMGGLTALMLAQRCPERVLSFVDIEGNIAPEDCFLSRQIVTYADDDAGRFFDEFIRRTHASPAWSGALYAASLRHKVRAGAVRGIFQSMVELSDSGDLMTRFLGLPCPTMFMYGEQNASLSYLEHIARYGVRLAEIPQCGHFPMYANPVAMWRAIADFYADAAAD</sequence>